<evidence type="ECO:0000256" key="1">
    <source>
        <dbReference type="SAM" id="SignalP"/>
    </source>
</evidence>
<evidence type="ECO:0000313" key="2">
    <source>
        <dbReference type="EMBL" id="ETW06047.1"/>
    </source>
</evidence>
<dbReference type="OrthoDB" id="10591322at2759"/>
<dbReference type="RefSeq" id="XP_008865824.1">
    <property type="nucleotide sequence ID" value="XM_008867602.1"/>
</dbReference>
<feature type="chain" id="PRO_5001535396" description="RxLR effector protein" evidence="1">
    <location>
        <begin position="20"/>
        <end position="128"/>
    </location>
</feature>
<sequence length="128" mass="13252">MKWILALAALAVAQRPASHAPGSVANATTIPLDAGRAAPRLRGRLPTPSRALSIAPAATIRSNATTIPSMPPTTSVVPLLLPTTEPMATAPVESAPTTTDPPEIQVADEAGDFPWKILSQQLEASMLT</sequence>
<dbReference type="AlphaFoldDB" id="A0A024UJL2"/>
<protein>
    <recommendedName>
        <fullName evidence="3">RxLR effector protein</fullName>
    </recommendedName>
</protein>
<dbReference type="VEuPathDB" id="FungiDB:H310_03645"/>
<dbReference type="GeneID" id="20080695"/>
<name>A0A024UJL2_9STRA</name>
<proteinExistence type="predicted"/>
<accession>A0A024UJL2</accession>
<feature type="signal peptide" evidence="1">
    <location>
        <begin position="1"/>
        <end position="19"/>
    </location>
</feature>
<gene>
    <name evidence="2" type="ORF">H310_03645</name>
</gene>
<reference evidence="2" key="1">
    <citation type="submission" date="2013-12" db="EMBL/GenBank/DDBJ databases">
        <title>The Genome Sequence of Aphanomyces invadans NJM9701.</title>
        <authorList>
            <consortium name="The Broad Institute Genomics Platform"/>
            <person name="Russ C."/>
            <person name="Tyler B."/>
            <person name="van West P."/>
            <person name="Dieguez-Uribeondo J."/>
            <person name="Young S.K."/>
            <person name="Zeng Q."/>
            <person name="Gargeya S."/>
            <person name="Fitzgerald M."/>
            <person name="Abouelleil A."/>
            <person name="Alvarado L."/>
            <person name="Chapman S.B."/>
            <person name="Gainer-Dewar J."/>
            <person name="Goldberg J."/>
            <person name="Griggs A."/>
            <person name="Gujja S."/>
            <person name="Hansen M."/>
            <person name="Howarth C."/>
            <person name="Imamovic A."/>
            <person name="Ireland A."/>
            <person name="Larimer J."/>
            <person name="McCowan C."/>
            <person name="Murphy C."/>
            <person name="Pearson M."/>
            <person name="Poon T.W."/>
            <person name="Priest M."/>
            <person name="Roberts A."/>
            <person name="Saif S."/>
            <person name="Shea T."/>
            <person name="Sykes S."/>
            <person name="Wortman J."/>
            <person name="Nusbaum C."/>
            <person name="Birren B."/>
        </authorList>
    </citation>
    <scope>NUCLEOTIDE SEQUENCE [LARGE SCALE GENOMIC DNA]</scope>
    <source>
        <strain evidence="2">NJM9701</strain>
    </source>
</reference>
<dbReference type="EMBL" id="KI913956">
    <property type="protein sequence ID" value="ETW06047.1"/>
    <property type="molecule type" value="Genomic_DNA"/>
</dbReference>
<keyword evidence="1" id="KW-0732">Signal</keyword>
<evidence type="ECO:0008006" key="3">
    <source>
        <dbReference type="Google" id="ProtNLM"/>
    </source>
</evidence>
<organism evidence="2">
    <name type="scientific">Aphanomyces invadans</name>
    <dbReference type="NCBI Taxonomy" id="157072"/>
    <lineage>
        <taxon>Eukaryota</taxon>
        <taxon>Sar</taxon>
        <taxon>Stramenopiles</taxon>
        <taxon>Oomycota</taxon>
        <taxon>Saprolegniomycetes</taxon>
        <taxon>Saprolegniales</taxon>
        <taxon>Verrucalvaceae</taxon>
        <taxon>Aphanomyces</taxon>
    </lineage>
</organism>